<reference evidence="1 2" key="1">
    <citation type="submission" date="2015-12" db="EMBL/GenBank/DDBJ databases">
        <title>Dictyostelia acquired genes for synthesis and detection of signals that induce cell-type specialization by lateral gene transfer from prokaryotes.</title>
        <authorList>
            <person name="Gloeckner G."/>
            <person name="Schaap P."/>
        </authorList>
    </citation>
    <scope>NUCLEOTIDE SEQUENCE [LARGE SCALE GENOMIC DNA]</scope>
    <source>
        <strain evidence="1 2">TK</strain>
    </source>
</reference>
<gene>
    <name evidence="1" type="ORF">DLAC_00237</name>
</gene>
<keyword evidence="2" id="KW-1185">Reference proteome</keyword>
<comment type="caution">
    <text evidence="1">The sequence shown here is derived from an EMBL/GenBank/DDBJ whole genome shotgun (WGS) entry which is preliminary data.</text>
</comment>
<dbReference type="Proteomes" id="UP000076078">
    <property type="component" value="Unassembled WGS sequence"/>
</dbReference>
<accession>A0A152A982</accession>
<sequence>MTLFTKIYNIFIDKNTFKCLSKTYDNYINALIDIRLIFNNNLSEEVLIEIREGDEGRMRQSSIIFKETLLCGNGQEIVKTVPLTFSMRYDLIWVSVYKNDELLCNNYAHINLINGIPQLNDQKIPDSILKIAIEGVHTLKLSGNRVIGNFDVKIYSLLSLSVILQISIGKSLESFQILYEKLLDTYESKIYLPLDCLADDCNIIMVKVFSNNQMHYDYVYASLREDKIILEHEDTFYSTQIKRKWDRLCFIKR</sequence>
<protein>
    <submittedName>
        <fullName evidence="1">Uncharacterized protein</fullName>
    </submittedName>
</protein>
<name>A0A152A982_TIELA</name>
<dbReference type="InParanoid" id="A0A152A982"/>
<dbReference type="AlphaFoldDB" id="A0A152A982"/>
<evidence type="ECO:0000313" key="1">
    <source>
        <dbReference type="EMBL" id="KYR02774.1"/>
    </source>
</evidence>
<evidence type="ECO:0000313" key="2">
    <source>
        <dbReference type="Proteomes" id="UP000076078"/>
    </source>
</evidence>
<proteinExistence type="predicted"/>
<dbReference type="EMBL" id="LODT01000001">
    <property type="protein sequence ID" value="KYR02774.1"/>
    <property type="molecule type" value="Genomic_DNA"/>
</dbReference>
<organism evidence="1 2">
    <name type="scientific">Tieghemostelium lacteum</name>
    <name type="common">Slime mold</name>
    <name type="synonym">Dictyostelium lacteum</name>
    <dbReference type="NCBI Taxonomy" id="361077"/>
    <lineage>
        <taxon>Eukaryota</taxon>
        <taxon>Amoebozoa</taxon>
        <taxon>Evosea</taxon>
        <taxon>Eumycetozoa</taxon>
        <taxon>Dictyostelia</taxon>
        <taxon>Dictyosteliales</taxon>
        <taxon>Raperosteliaceae</taxon>
        <taxon>Tieghemostelium</taxon>
    </lineage>
</organism>